<evidence type="ECO:0000256" key="9">
    <source>
        <dbReference type="SAM" id="MobiDB-lite"/>
    </source>
</evidence>
<keyword evidence="4" id="KW-0812">Transmembrane</keyword>
<evidence type="ECO:0000256" key="4">
    <source>
        <dbReference type="ARBA" id="ARBA00022692"/>
    </source>
</evidence>
<feature type="chain" id="PRO_5031169358" evidence="10">
    <location>
        <begin position="29"/>
        <end position="823"/>
    </location>
</feature>
<comment type="subcellular location">
    <subcellularLocation>
        <location evidence="1">Cell outer membrane</location>
        <topology evidence="1">Multi-pass membrane protein</topology>
    </subcellularLocation>
</comment>
<name>A0A7Y7M616_9PROT</name>
<dbReference type="Pfam" id="PF07715">
    <property type="entry name" value="Plug"/>
    <property type="match status" value="1"/>
</dbReference>
<evidence type="ECO:0000256" key="3">
    <source>
        <dbReference type="ARBA" id="ARBA00022452"/>
    </source>
</evidence>
<sequence>MALTLKTALCVTTVMFSVSTLGSGAVLAQDLVQSQSQSRSDSAHRPVGGDAGAGGTAVTGTSVTGMSVLPQGQEAETVSVTAGTYSSNGVTNTTPGGGLMPIEHAPRSQSGLTRDYIAKQTPTTTIANMVASLPGVVSAKVDPLGMTGGDTMTMRGLTQTQIGFLFEGAPESDPINYGPFTSTLVDNENIGSVTVSQGSPDIDAPLINAVGGQISTFELDPAHKMGGYVDLMGGTHSANKEFVRFNTGDIGNSGIRGFASFSYTASNNWRGPGDQFRYHVDSKFVKDWGQGNSVKFIFGYTRQFANGMLNPTLQQWKQYGTSFNLDGRYTPGDVGYYRFSQNNTNLLNVIVPMKFVLSHELELNLTPYYVQESGPSYGGETIPLAGGYFGNVQYGVPGSAYPALNLPYATDGVATAMLDDPWKQKNGAINSNIRWTHGDNTLTFGWWYSYTSHTERYQWDLVNDQGNPVAGYGLSPIRFPNSQILSGDNLNFWQQQNALYLADTLKLLHDRLELSGGFKAVMLYREGTNNVPGAQPWKTGHNYFEPLPQFYATYRLTPHDQVYINGTTSFRAPVSTEAYVPDYDPNYGQIATVGALKPEYSIGEEIGYRHTGFYNVSISAFNLNITNHNISSSGYIPGTTSVVAEPINAGGETSRGVQAEFGLGYWHHFSPYLSGQYLHSTMDNNFDVGTEILPTQGKISVGSPKFTGAIGLQYDDGRMFGNFNLRYIDSQYTTFMNDESIPSYVTSDLTLGYRFRSIGPARHPQIQLNLVNIGDNHYLAMAGSTTANARSVTGLRGTVVEGSSPIYLVGAPFSAFVSISSGF</sequence>
<dbReference type="RefSeq" id="WP_176640301.1">
    <property type="nucleotide sequence ID" value="NZ_JABXXP010000208.1"/>
</dbReference>
<dbReference type="PANTHER" id="PTHR30442">
    <property type="entry name" value="IRON III DICITRATE TRANSPORT PROTEIN FECA"/>
    <property type="match status" value="1"/>
</dbReference>
<comment type="caution">
    <text evidence="13">The sequence shown here is derived from an EMBL/GenBank/DDBJ whole genome shotgun (WGS) entry which is preliminary data.</text>
</comment>
<dbReference type="PANTHER" id="PTHR30442:SF0">
    <property type="entry name" value="FE(3+) DICITRATE TRANSPORT PROTEIN FECA"/>
    <property type="match status" value="1"/>
</dbReference>
<evidence type="ECO:0000256" key="8">
    <source>
        <dbReference type="RuleBase" id="RU003357"/>
    </source>
</evidence>
<evidence type="ECO:0000259" key="12">
    <source>
        <dbReference type="Pfam" id="PF07715"/>
    </source>
</evidence>
<dbReference type="AlphaFoldDB" id="A0A7Y7M616"/>
<feature type="region of interest" description="Disordered" evidence="9">
    <location>
        <begin position="36"/>
        <end position="63"/>
    </location>
</feature>
<dbReference type="InterPro" id="IPR000531">
    <property type="entry name" value="Beta-barrel_TonB"/>
</dbReference>
<evidence type="ECO:0000256" key="6">
    <source>
        <dbReference type="ARBA" id="ARBA00023136"/>
    </source>
</evidence>
<feature type="domain" description="TonB-dependent receptor-like beta-barrel" evidence="11">
    <location>
        <begin position="308"/>
        <end position="772"/>
    </location>
</feature>
<dbReference type="InterPro" id="IPR012910">
    <property type="entry name" value="Plug_dom"/>
</dbReference>
<dbReference type="InterPro" id="IPR037066">
    <property type="entry name" value="Plug_dom_sf"/>
</dbReference>
<dbReference type="Gene3D" id="2.170.130.10">
    <property type="entry name" value="TonB-dependent receptor, plug domain"/>
    <property type="match status" value="1"/>
</dbReference>
<keyword evidence="3" id="KW-1134">Transmembrane beta strand</keyword>
<feature type="domain" description="TonB-dependent receptor plug" evidence="12">
    <location>
        <begin position="103"/>
        <end position="201"/>
    </location>
</feature>
<dbReference type="Proteomes" id="UP000534870">
    <property type="component" value="Unassembled WGS sequence"/>
</dbReference>
<evidence type="ECO:0000256" key="2">
    <source>
        <dbReference type="ARBA" id="ARBA00022448"/>
    </source>
</evidence>
<keyword evidence="6 8" id="KW-0472">Membrane</keyword>
<feature type="compositionally biased region" description="Polar residues" evidence="9">
    <location>
        <begin position="81"/>
        <end position="94"/>
    </location>
</feature>
<evidence type="ECO:0000256" key="1">
    <source>
        <dbReference type="ARBA" id="ARBA00004571"/>
    </source>
</evidence>
<accession>A0A7Y7M616</accession>
<evidence type="ECO:0000256" key="10">
    <source>
        <dbReference type="SAM" id="SignalP"/>
    </source>
</evidence>
<keyword evidence="2" id="KW-0813">Transport</keyword>
<evidence type="ECO:0000256" key="7">
    <source>
        <dbReference type="ARBA" id="ARBA00023237"/>
    </source>
</evidence>
<dbReference type="InterPro" id="IPR036942">
    <property type="entry name" value="Beta-barrel_TonB_sf"/>
</dbReference>
<comment type="similarity">
    <text evidence="8">Belongs to the TonB-dependent receptor family.</text>
</comment>
<keyword evidence="5 8" id="KW-0798">TonB box</keyword>
<evidence type="ECO:0000313" key="14">
    <source>
        <dbReference type="Proteomes" id="UP000534870"/>
    </source>
</evidence>
<evidence type="ECO:0000259" key="11">
    <source>
        <dbReference type="Pfam" id="PF00593"/>
    </source>
</evidence>
<gene>
    <name evidence="13" type="ORF">HUK84_10790</name>
</gene>
<evidence type="ECO:0000313" key="13">
    <source>
        <dbReference type="EMBL" id="NVN11602.1"/>
    </source>
</evidence>
<keyword evidence="10" id="KW-0732">Signal</keyword>
<dbReference type="Gene3D" id="2.40.170.20">
    <property type="entry name" value="TonB-dependent receptor, beta-barrel domain"/>
    <property type="match status" value="1"/>
</dbReference>
<dbReference type="GO" id="GO:0009279">
    <property type="term" value="C:cell outer membrane"/>
    <property type="evidence" value="ECO:0007669"/>
    <property type="project" value="UniProtKB-SubCell"/>
</dbReference>
<keyword evidence="13" id="KW-0675">Receptor</keyword>
<feature type="region of interest" description="Disordered" evidence="9">
    <location>
        <begin position="81"/>
        <end position="101"/>
    </location>
</feature>
<dbReference type="Pfam" id="PF00593">
    <property type="entry name" value="TonB_dep_Rec_b-barrel"/>
    <property type="match status" value="1"/>
</dbReference>
<keyword evidence="7" id="KW-0998">Cell outer membrane</keyword>
<feature type="signal peptide" evidence="10">
    <location>
        <begin position="1"/>
        <end position="28"/>
    </location>
</feature>
<organism evidence="13 14">
    <name type="scientific">Nguyenibacter vanlangensis</name>
    <dbReference type="NCBI Taxonomy" id="1216886"/>
    <lineage>
        <taxon>Bacteria</taxon>
        <taxon>Pseudomonadati</taxon>
        <taxon>Pseudomonadota</taxon>
        <taxon>Alphaproteobacteria</taxon>
        <taxon>Acetobacterales</taxon>
        <taxon>Acetobacteraceae</taxon>
        <taxon>Nguyenibacter</taxon>
    </lineage>
</organism>
<dbReference type="EMBL" id="JABXXP010000208">
    <property type="protein sequence ID" value="NVN11602.1"/>
    <property type="molecule type" value="Genomic_DNA"/>
</dbReference>
<dbReference type="SUPFAM" id="SSF56935">
    <property type="entry name" value="Porins"/>
    <property type="match status" value="1"/>
</dbReference>
<protein>
    <submittedName>
        <fullName evidence="13">TonB-dependent receptor plug domain-containing protein</fullName>
    </submittedName>
</protein>
<dbReference type="InterPro" id="IPR039426">
    <property type="entry name" value="TonB-dep_rcpt-like"/>
</dbReference>
<reference evidence="13 14" key="1">
    <citation type="submission" date="2020-06" db="EMBL/GenBank/DDBJ databases">
        <title>Description of novel acetic acid bacteria.</title>
        <authorList>
            <person name="Sombolestani A."/>
        </authorList>
    </citation>
    <scope>NUCLEOTIDE SEQUENCE [LARGE SCALE GENOMIC DNA]</scope>
    <source>
        <strain evidence="13 14">LMG 31431</strain>
    </source>
</reference>
<dbReference type="GO" id="GO:0033214">
    <property type="term" value="P:siderophore-iron import into cell"/>
    <property type="evidence" value="ECO:0007669"/>
    <property type="project" value="TreeGrafter"/>
</dbReference>
<proteinExistence type="inferred from homology"/>
<evidence type="ECO:0000256" key="5">
    <source>
        <dbReference type="ARBA" id="ARBA00023077"/>
    </source>
</evidence>